<evidence type="ECO:0000256" key="3">
    <source>
        <dbReference type="ARBA" id="ARBA00011048"/>
    </source>
</evidence>
<dbReference type="PANTHER" id="PTHR42917">
    <property type="entry name" value="2,4-DIENOYL-COA REDUCTASE"/>
    <property type="match status" value="1"/>
</dbReference>
<dbReference type="Gene3D" id="3.50.50.60">
    <property type="entry name" value="FAD/NAD(P)-binding domain"/>
    <property type="match status" value="1"/>
</dbReference>
<proteinExistence type="inferred from homology"/>
<dbReference type="PRINTS" id="PR00411">
    <property type="entry name" value="PNDRDTASEI"/>
</dbReference>
<dbReference type="GO" id="GO:0033543">
    <property type="term" value="P:fatty acid beta-oxidation, unsaturated, even number, reductase/isomerase pathway"/>
    <property type="evidence" value="ECO:0007669"/>
    <property type="project" value="TreeGrafter"/>
</dbReference>
<evidence type="ECO:0000256" key="5">
    <source>
        <dbReference type="ARBA" id="ARBA00022643"/>
    </source>
</evidence>
<organism evidence="12 13">
    <name type="scientific">Quadrisphaera granulorum</name>
    <dbReference type="NCBI Taxonomy" id="317664"/>
    <lineage>
        <taxon>Bacteria</taxon>
        <taxon>Bacillati</taxon>
        <taxon>Actinomycetota</taxon>
        <taxon>Actinomycetes</taxon>
        <taxon>Kineosporiales</taxon>
        <taxon>Kineosporiaceae</taxon>
        <taxon>Quadrisphaera</taxon>
    </lineage>
</organism>
<dbReference type="Gene3D" id="3.40.50.720">
    <property type="entry name" value="NAD(P)-binding Rossmann-like Domain"/>
    <property type="match status" value="1"/>
</dbReference>
<keyword evidence="7" id="KW-0560">Oxidoreductase</keyword>
<keyword evidence="9" id="KW-0411">Iron-sulfur</keyword>
<protein>
    <submittedName>
        <fullName evidence="12">2,4-dienoyl-CoA reductase-like NADH-dependent reductase (Old Yellow Enzyme family)</fullName>
    </submittedName>
</protein>
<dbReference type="AlphaFoldDB" id="A0A316A9J2"/>
<evidence type="ECO:0000256" key="6">
    <source>
        <dbReference type="ARBA" id="ARBA00022723"/>
    </source>
</evidence>
<accession>A0A316A9J2</accession>
<dbReference type="Proteomes" id="UP000245469">
    <property type="component" value="Unassembled WGS sequence"/>
</dbReference>
<evidence type="ECO:0000313" key="13">
    <source>
        <dbReference type="Proteomes" id="UP000245469"/>
    </source>
</evidence>
<evidence type="ECO:0000259" key="11">
    <source>
        <dbReference type="Pfam" id="PF07992"/>
    </source>
</evidence>
<feature type="domain" description="FAD/NAD(P)-binding" evidence="11">
    <location>
        <begin position="409"/>
        <end position="602"/>
    </location>
</feature>
<evidence type="ECO:0000313" key="12">
    <source>
        <dbReference type="EMBL" id="PWJ53868.1"/>
    </source>
</evidence>
<dbReference type="Pfam" id="PF00724">
    <property type="entry name" value="Oxidored_FMN"/>
    <property type="match status" value="1"/>
</dbReference>
<keyword evidence="8" id="KW-0408">Iron</keyword>
<evidence type="ECO:0000256" key="7">
    <source>
        <dbReference type="ARBA" id="ARBA00023002"/>
    </source>
</evidence>
<dbReference type="InterPro" id="IPR036188">
    <property type="entry name" value="FAD/NAD-bd_sf"/>
</dbReference>
<comment type="cofactor">
    <cofactor evidence="2">
        <name>[4Fe-4S] cluster</name>
        <dbReference type="ChEBI" id="CHEBI:49883"/>
    </cofactor>
</comment>
<keyword evidence="13" id="KW-1185">Reference proteome</keyword>
<gene>
    <name evidence="12" type="ORF">BXY45_110111</name>
</gene>
<dbReference type="GO" id="GO:0051536">
    <property type="term" value="F:iron-sulfur cluster binding"/>
    <property type="evidence" value="ECO:0007669"/>
    <property type="project" value="UniProtKB-KW"/>
</dbReference>
<dbReference type="PANTHER" id="PTHR42917:SF2">
    <property type="entry name" value="2,4-DIENOYL-COA REDUCTASE [(2E)-ENOYL-COA-PRODUCING]"/>
    <property type="match status" value="1"/>
</dbReference>
<name>A0A316A9J2_9ACTN</name>
<evidence type="ECO:0000256" key="2">
    <source>
        <dbReference type="ARBA" id="ARBA00001966"/>
    </source>
</evidence>
<dbReference type="Gene3D" id="3.20.20.70">
    <property type="entry name" value="Aldolase class I"/>
    <property type="match status" value="1"/>
</dbReference>
<keyword evidence="5" id="KW-0288">FMN</keyword>
<dbReference type="SUPFAM" id="SSF51971">
    <property type="entry name" value="Nucleotide-binding domain"/>
    <property type="match status" value="1"/>
</dbReference>
<keyword evidence="4" id="KW-0285">Flavoprotein</keyword>
<evidence type="ECO:0000256" key="1">
    <source>
        <dbReference type="ARBA" id="ARBA00001917"/>
    </source>
</evidence>
<dbReference type="SUPFAM" id="SSF51905">
    <property type="entry name" value="FAD/NAD(P)-binding domain"/>
    <property type="match status" value="1"/>
</dbReference>
<evidence type="ECO:0000259" key="10">
    <source>
        <dbReference type="Pfam" id="PF00724"/>
    </source>
</evidence>
<sequence length="693" mass="72394">MSSSTSPLATPAPVGAGRWPLLMSTTRVGSRELRNRIVSTPHATGWGAGGVLSDAEVAYHVRKARGGVGLVMTFGSASVDPDTAASYGSISLWDPTNDASFAALADGVHEHGALVMSQMTHMGRRGTSVTSGIPLRGASDQPEGVHREVPVVLSAPELARIAGRFATSARRLQDLGWDGAEVTSFGGHLIEQFFDPAINQRGDAYGGSLENRTRFAREVLAAVREATSPDFIVGFRLTADQHLPAGMGPDDLLEVLAAITAGGAVDLLSVSGGTGATDRSSSFFVPGDEVPENANGTLAGRMGRRAGLPVIAAGRILDADTAEKALREDGVTLVAMTRAIIADPDLPAKLLEGRAPRPCTSLNEGCIGRLYSALPMACSINPGIREQDLEEDDDAAAAEHAARTGARRRVVVVGGGPAGAEAARRAARRGADVVLLEERDETGGRARTAGARRGRERWDLWLDWSDAELAAAGVDVRRGHAAGVEDVLALDPAAVVVATGSRPRAHRWADDPALTVRDADEVIEAAPQPSGSGRALVLDTEGGFVAPTAAEALVAAGWSVQLVTDLPVVAAGVDPTQVWFVRRRLKQAGVALVGSATLRKADPDFAPDSDPDFDRAHRYELLDLESDEATPLAPFDLLVLSGARSARGSLVTALREALPQHVPVRAVGDALAPRTLLDAVAEGARVGVEVATW</sequence>
<dbReference type="InterPro" id="IPR013785">
    <property type="entry name" value="Aldolase_TIM"/>
</dbReference>
<keyword evidence="6" id="KW-0479">Metal-binding</keyword>
<dbReference type="EMBL" id="QGDQ01000010">
    <property type="protein sequence ID" value="PWJ53868.1"/>
    <property type="molecule type" value="Genomic_DNA"/>
</dbReference>
<dbReference type="InterPro" id="IPR051793">
    <property type="entry name" value="NADH:flavin_oxidoreductase"/>
</dbReference>
<feature type="domain" description="NADH:flavin oxidoreductase/NADH oxidase N-terminal" evidence="10">
    <location>
        <begin position="27"/>
        <end position="355"/>
    </location>
</feature>
<dbReference type="GO" id="GO:0008670">
    <property type="term" value="F:2,4-dienoyl-CoA reductase (NADPH) activity"/>
    <property type="evidence" value="ECO:0007669"/>
    <property type="project" value="TreeGrafter"/>
</dbReference>
<comment type="cofactor">
    <cofactor evidence="1">
        <name>FMN</name>
        <dbReference type="ChEBI" id="CHEBI:58210"/>
    </cofactor>
</comment>
<reference evidence="12 13" key="1">
    <citation type="submission" date="2018-03" db="EMBL/GenBank/DDBJ databases">
        <title>Genomic Encyclopedia of Archaeal and Bacterial Type Strains, Phase II (KMG-II): from individual species to whole genera.</title>
        <authorList>
            <person name="Goeker M."/>
        </authorList>
    </citation>
    <scope>NUCLEOTIDE SEQUENCE [LARGE SCALE GENOMIC DNA]</scope>
    <source>
        <strain evidence="12 13">DSM 44889</strain>
    </source>
</reference>
<dbReference type="InterPro" id="IPR023753">
    <property type="entry name" value="FAD/NAD-binding_dom"/>
</dbReference>
<evidence type="ECO:0000256" key="8">
    <source>
        <dbReference type="ARBA" id="ARBA00023004"/>
    </source>
</evidence>
<evidence type="ECO:0000256" key="4">
    <source>
        <dbReference type="ARBA" id="ARBA00022630"/>
    </source>
</evidence>
<dbReference type="GO" id="GO:0010181">
    <property type="term" value="F:FMN binding"/>
    <property type="evidence" value="ECO:0007669"/>
    <property type="project" value="InterPro"/>
</dbReference>
<dbReference type="Pfam" id="PF07992">
    <property type="entry name" value="Pyr_redox_2"/>
    <property type="match status" value="1"/>
</dbReference>
<evidence type="ECO:0000256" key="9">
    <source>
        <dbReference type="ARBA" id="ARBA00023014"/>
    </source>
</evidence>
<comment type="caution">
    <text evidence="12">The sequence shown here is derived from an EMBL/GenBank/DDBJ whole genome shotgun (WGS) entry which is preliminary data.</text>
</comment>
<dbReference type="SUPFAM" id="SSF51395">
    <property type="entry name" value="FMN-linked oxidoreductases"/>
    <property type="match status" value="1"/>
</dbReference>
<dbReference type="PRINTS" id="PR00368">
    <property type="entry name" value="FADPNR"/>
</dbReference>
<dbReference type="GO" id="GO:0046872">
    <property type="term" value="F:metal ion binding"/>
    <property type="evidence" value="ECO:0007669"/>
    <property type="project" value="UniProtKB-KW"/>
</dbReference>
<comment type="similarity">
    <text evidence="3">In the N-terminal section; belongs to the NADH:flavin oxidoreductase/NADH oxidase family.</text>
</comment>
<dbReference type="InterPro" id="IPR001155">
    <property type="entry name" value="OxRdtase_FMN_N"/>
</dbReference>